<feature type="transmembrane region" description="Helical" evidence="1">
    <location>
        <begin position="6"/>
        <end position="25"/>
    </location>
</feature>
<keyword evidence="1" id="KW-0812">Transmembrane</keyword>
<gene>
    <name evidence="2" type="ORF">Hgul01_04442</name>
</gene>
<evidence type="ECO:0000256" key="1">
    <source>
        <dbReference type="SAM" id="Phobius"/>
    </source>
</evidence>
<keyword evidence="3" id="KW-1185">Reference proteome</keyword>
<protein>
    <recommendedName>
        <fullName evidence="4">MFS transporter</fullName>
    </recommendedName>
</protein>
<accession>A0ABP9X5E9</accession>
<evidence type="ECO:0008006" key="4">
    <source>
        <dbReference type="Google" id="ProtNLM"/>
    </source>
</evidence>
<name>A0ABP9X5E9_9CHLR</name>
<keyword evidence="1" id="KW-1133">Transmembrane helix</keyword>
<evidence type="ECO:0000313" key="3">
    <source>
        <dbReference type="Proteomes" id="UP001428290"/>
    </source>
</evidence>
<evidence type="ECO:0000313" key="2">
    <source>
        <dbReference type="EMBL" id="GAA5530622.1"/>
    </source>
</evidence>
<dbReference type="EMBL" id="BAABRU010000021">
    <property type="protein sequence ID" value="GAA5530622.1"/>
    <property type="molecule type" value="Genomic_DNA"/>
</dbReference>
<comment type="caution">
    <text evidence="2">The sequence shown here is derived from an EMBL/GenBank/DDBJ whole genome shotgun (WGS) entry which is preliminary data.</text>
</comment>
<organism evidence="2 3">
    <name type="scientific">Herpetosiphon gulosus</name>
    <dbReference type="NCBI Taxonomy" id="1973496"/>
    <lineage>
        <taxon>Bacteria</taxon>
        <taxon>Bacillati</taxon>
        <taxon>Chloroflexota</taxon>
        <taxon>Chloroflexia</taxon>
        <taxon>Herpetosiphonales</taxon>
        <taxon>Herpetosiphonaceae</taxon>
        <taxon>Herpetosiphon</taxon>
    </lineage>
</organism>
<dbReference type="Proteomes" id="UP001428290">
    <property type="component" value="Unassembled WGS sequence"/>
</dbReference>
<keyword evidence="1" id="KW-0472">Membrane</keyword>
<sequence>MKTIRLFPPLVMVIGLIITGLGYTLRGLITPEVAASFGIQPVSV</sequence>
<proteinExistence type="predicted"/>
<dbReference type="RefSeq" id="WP_345724223.1">
    <property type="nucleotide sequence ID" value="NZ_BAABRU010000021.1"/>
</dbReference>
<reference evidence="2 3" key="1">
    <citation type="submission" date="2024-02" db="EMBL/GenBank/DDBJ databases">
        <title>Herpetosiphon gulosus NBRC 112829.</title>
        <authorList>
            <person name="Ichikawa N."/>
            <person name="Katano-Makiyama Y."/>
            <person name="Hidaka K."/>
        </authorList>
    </citation>
    <scope>NUCLEOTIDE SEQUENCE [LARGE SCALE GENOMIC DNA]</scope>
    <source>
        <strain evidence="2 3">NBRC 112829</strain>
    </source>
</reference>